<comment type="caution">
    <text evidence="10">Lacks conserved residue(s) required for the propagation of feature annotation.</text>
</comment>
<keyword evidence="6 10" id="KW-0547">Nucleotide-binding</keyword>
<evidence type="ECO:0000256" key="8">
    <source>
        <dbReference type="ARBA" id="ARBA00022842"/>
    </source>
</evidence>
<feature type="binding site" evidence="10">
    <location>
        <begin position="9"/>
        <end position="16"/>
    </location>
    <ligand>
        <name>ATP</name>
        <dbReference type="ChEBI" id="CHEBI:30616"/>
    </ligand>
</feature>
<dbReference type="HAMAP" id="MF_00185">
    <property type="entry name" value="IPP_trans"/>
    <property type="match status" value="1"/>
</dbReference>
<comment type="similarity">
    <text evidence="3 10 13">Belongs to the IPP transferase family.</text>
</comment>
<dbReference type="Gene3D" id="3.40.50.300">
    <property type="entry name" value="P-loop containing nucleotide triphosphate hydrolases"/>
    <property type="match status" value="1"/>
</dbReference>
<dbReference type="PANTHER" id="PTHR11088">
    <property type="entry name" value="TRNA DIMETHYLALLYLTRANSFERASE"/>
    <property type="match status" value="1"/>
</dbReference>
<feature type="site" description="Interaction with substrate tRNA" evidence="10">
    <location>
        <position position="121"/>
    </location>
</feature>
<evidence type="ECO:0000256" key="11">
    <source>
        <dbReference type="RuleBase" id="RU003783"/>
    </source>
</evidence>
<keyword evidence="8 10" id="KW-0460">Magnesium</keyword>
<dbReference type="SUPFAM" id="SSF52540">
    <property type="entry name" value="P-loop containing nucleoside triphosphate hydrolases"/>
    <property type="match status" value="1"/>
</dbReference>
<evidence type="ECO:0000256" key="4">
    <source>
        <dbReference type="ARBA" id="ARBA00022679"/>
    </source>
</evidence>
<evidence type="ECO:0000256" key="13">
    <source>
        <dbReference type="RuleBase" id="RU003785"/>
    </source>
</evidence>
<comment type="function">
    <text evidence="2 10 12">Catalyzes the transfer of a dimethylallyl group onto the adenine at position 37 in tRNAs that read codons beginning with uridine, leading to the formation of N6-(dimethylallyl)adenosine (i(6)A).</text>
</comment>
<reference evidence="14 15" key="1">
    <citation type="journal article" date="2016" name="Nat. Commun.">
        <title>Thousands of microbial genomes shed light on interconnected biogeochemical processes in an aquifer system.</title>
        <authorList>
            <person name="Anantharaman K."/>
            <person name="Brown C.T."/>
            <person name="Hug L.A."/>
            <person name="Sharon I."/>
            <person name="Castelle C.J."/>
            <person name="Probst A.J."/>
            <person name="Thomas B.C."/>
            <person name="Singh A."/>
            <person name="Wilkins M.J."/>
            <person name="Karaoz U."/>
            <person name="Brodie E.L."/>
            <person name="Williams K.H."/>
            <person name="Hubbard S.S."/>
            <person name="Banfield J.F."/>
        </authorList>
    </citation>
    <scope>NUCLEOTIDE SEQUENCE [LARGE SCALE GENOMIC DNA]</scope>
</reference>
<organism evidence="14 15">
    <name type="scientific">Candidatus Roizmanbacteria bacterium RIFCSPLOWO2_01_FULL_40_42</name>
    <dbReference type="NCBI Taxonomy" id="1802066"/>
    <lineage>
        <taxon>Bacteria</taxon>
        <taxon>Candidatus Roizmaniibacteriota</taxon>
    </lineage>
</organism>
<name>A0A1F7J5F6_9BACT</name>
<dbReference type="GO" id="GO:0006400">
    <property type="term" value="P:tRNA modification"/>
    <property type="evidence" value="ECO:0007669"/>
    <property type="project" value="TreeGrafter"/>
</dbReference>
<evidence type="ECO:0000256" key="9">
    <source>
        <dbReference type="ARBA" id="ARBA00049563"/>
    </source>
</evidence>
<feature type="region of interest" description="Interaction with substrate tRNA" evidence="10">
    <location>
        <begin position="34"/>
        <end position="37"/>
    </location>
</feature>
<feature type="site" description="Interaction with substrate tRNA" evidence="10">
    <location>
        <position position="99"/>
    </location>
</feature>
<keyword evidence="5 10" id="KW-0819">tRNA processing</keyword>
<evidence type="ECO:0000256" key="7">
    <source>
        <dbReference type="ARBA" id="ARBA00022840"/>
    </source>
</evidence>
<proteinExistence type="inferred from homology"/>
<evidence type="ECO:0000313" key="14">
    <source>
        <dbReference type="EMBL" id="OGK50845.1"/>
    </source>
</evidence>
<dbReference type="InterPro" id="IPR018022">
    <property type="entry name" value="IPT"/>
</dbReference>
<gene>
    <name evidence="10" type="primary">miaA</name>
    <name evidence="14" type="ORF">A3B50_01030</name>
</gene>
<feature type="binding site" evidence="10">
    <location>
        <begin position="11"/>
        <end position="16"/>
    </location>
    <ligand>
        <name>substrate</name>
    </ligand>
</feature>
<dbReference type="Pfam" id="PF01715">
    <property type="entry name" value="IPPT"/>
    <property type="match status" value="1"/>
</dbReference>
<keyword evidence="7 10" id="KW-0067">ATP-binding</keyword>
<comment type="subunit">
    <text evidence="10">Monomer.</text>
</comment>
<dbReference type="NCBIfam" id="TIGR00174">
    <property type="entry name" value="miaA"/>
    <property type="match status" value="1"/>
</dbReference>
<protein>
    <recommendedName>
        <fullName evidence="10">tRNA dimethylallyltransferase</fullName>
        <ecNumber evidence="10">2.5.1.75</ecNumber>
    </recommendedName>
    <alternativeName>
        <fullName evidence="10">Dimethylallyl diphosphate:tRNA dimethylallyltransferase</fullName>
        <shortName evidence="10">DMAPP:tRNA dimethylallyltransferase</shortName>
        <shortName evidence="10">DMATase</shortName>
    </alternativeName>
    <alternativeName>
        <fullName evidence="10">Isopentenyl-diphosphate:tRNA isopentenyltransferase</fullName>
        <shortName evidence="10">IPP transferase</shortName>
        <shortName evidence="10">IPPT</shortName>
        <shortName evidence="10">IPTase</shortName>
    </alternativeName>
</protein>
<evidence type="ECO:0000256" key="5">
    <source>
        <dbReference type="ARBA" id="ARBA00022694"/>
    </source>
</evidence>
<dbReference type="Gene3D" id="1.10.287.890">
    <property type="entry name" value="Crystal structure of tRNA isopentenylpyrophosphate transferase (bh2366) domain"/>
    <property type="match status" value="1"/>
</dbReference>
<evidence type="ECO:0000256" key="3">
    <source>
        <dbReference type="ARBA" id="ARBA00005842"/>
    </source>
</evidence>
<comment type="cofactor">
    <cofactor evidence="1 10">
        <name>Mg(2+)</name>
        <dbReference type="ChEBI" id="CHEBI:18420"/>
    </cofactor>
</comment>
<comment type="catalytic activity">
    <reaction evidence="9 10 11">
        <text>adenosine(37) in tRNA + dimethylallyl diphosphate = N(6)-dimethylallyladenosine(37) in tRNA + diphosphate</text>
        <dbReference type="Rhea" id="RHEA:26482"/>
        <dbReference type="Rhea" id="RHEA-COMP:10162"/>
        <dbReference type="Rhea" id="RHEA-COMP:10375"/>
        <dbReference type="ChEBI" id="CHEBI:33019"/>
        <dbReference type="ChEBI" id="CHEBI:57623"/>
        <dbReference type="ChEBI" id="CHEBI:74411"/>
        <dbReference type="ChEBI" id="CHEBI:74415"/>
        <dbReference type="EC" id="2.5.1.75"/>
    </reaction>
</comment>
<keyword evidence="4 10" id="KW-0808">Transferase</keyword>
<evidence type="ECO:0000256" key="2">
    <source>
        <dbReference type="ARBA" id="ARBA00003213"/>
    </source>
</evidence>
<dbReference type="GO" id="GO:0052381">
    <property type="term" value="F:tRNA dimethylallyltransferase activity"/>
    <property type="evidence" value="ECO:0007669"/>
    <property type="project" value="UniProtKB-UniRule"/>
</dbReference>
<dbReference type="GO" id="GO:0005524">
    <property type="term" value="F:ATP binding"/>
    <property type="evidence" value="ECO:0007669"/>
    <property type="project" value="UniProtKB-UniRule"/>
</dbReference>
<dbReference type="InterPro" id="IPR039657">
    <property type="entry name" value="Dimethylallyltransferase"/>
</dbReference>
<evidence type="ECO:0000256" key="12">
    <source>
        <dbReference type="RuleBase" id="RU003784"/>
    </source>
</evidence>
<evidence type="ECO:0000313" key="15">
    <source>
        <dbReference type="Proteomes" id="UP000178558"/>
    </source>
</evidence>
<accession>A0A1F7J5F6</accession>
<dbReference type="EC" id="2.5.1.75" evidence="10"/>
<evidence type="ECO:0000256" key="6">
    <source>
        <dbReference type="ARBA" id="ARBA00022741"/>
    </source>
</evidence>
<dbReference type="AlphaFoldDB" id="A0A1F7J5F6"/>
<comment type="caution">
    <text evidence="14">The sequence shown here is derived from an EMBL/GenBank/DDBJ whole genome shotgun (WGS) entry which is preliminary data.</text>
</comment>
<sequence length="284" mass="33155">MKNLLVITGQTATGKTSLAVSFAKKINGELINSDSRQIYKHLDIVTGKDLDILQTSTVHLYDIVDPKKRFSSYDFTVFAKKAIKTIEDKGETPIIVGGTYFYLKHLIYGIATTQEADWKLRNKLNKKSIKELQVMLRLKNPDKLKQMNQSDRANPHRLIRQIELSQIPTAKKMLQNSLIKKYKVRFIGLRFKRKEDLIKKIRERVEKRMKNGAIEEVRSLFKKGYSEKDPGLQTIGYKQLIALVKGRLTKDEAIKEWISKEVRYAKRQYTFMKKDKNIKWKMVD</sequence>
<dbReference type="PANTHER" id="PTHR11088:SF60">
    <property type="entry name" value="TRNA DIMETHYLALLYLTRANSFERASE"/>
    <property type="match status" value="1"/>
</dbReference>
<evidence type="ECO:0000256" key="10">
    <source>
        <dbReference type="HAMAP-Rule" id="MF_00185"/>
    </source>
</evidence>
<evidence type="ECO:0000256" key="1">
    <source>
        <dbReference type="ARBA" id="ARBA00001946"/>
    </source>
</evidence>
<dbReference type="Proteomes" id="UP000178558">
    <property type="component" value="Unassembled WGS sequence"/>
</dbReference>
<dbReference type="InterPro" id="IPR027417">
    <property type="entry name" value="P-loop_NTPase"/>
</dbReference>
<dbReference type="EMBL" id="MGAQ01000010">
    <property type="protein sequence ID" value="OGK50845.1"/>
    <property type="molecule type" value="Genomic_DNA"/>
</dbReference>